<evidence type="ECO:0000256" key="1">
    <source>
        <dbReference type="SAM" id="MobiDB-lite"/>
    </source>
</evidence>
<feature type="compositionally biased region" description="Low complexity" evidence="1">
    <location>
        <begin position="465"/>
        <end position="482"/>
    </location>
</feature>
<feature type="compositionally biased region" description="Low complexity" evidence="1">
    <location>
        <begin position="285"/>
        <end position="314"/>
    </location>
</feature>
<dbReference type="RefSeq" id="WP_136454899.1">
    <property type="nucleotide sequence ID" value="NZ_SSWH01000009.1"/>
</dbReference>
<comment type="caution">
    <text evidence="2">The sequence shown here is derived from an EMBL/GenBank/DDBJ whole genome shotgun (WGS) entry which is preliminary data.</text>
</comment>
<feature type="compositionally biased region" description="Low complexity" evidence="1">
    <location>
        <begin position="259"/>
        <end position="274"/>
    </location>
</feature>
<proteinExistence type="predicted"/>
<evidence type="ECO:0000313" key="2">
    <source>
        <dbReference type="EMBL" id="THJ65816.1"/>
    </source>
</evidence>
<dbReference type="Proteomes" id="UP000305233">
    <property type="component" value="Unassembled WGS sequence"/>
</dbReference>
<feature type="region of interest" description="Disordered" evidence="1">
    <location>
        <begin position="116"/>
        <end position="318"/>
    </location>
</feature>
<sequence>MTDQDSPSPDRLQDLLDEVGVTSDPGLLRVLGEISALGTGSAPEASDDLSAVLSADAAAPGRWGKRRITFLGGALAVSMGVGMSAVAADTFHLSAGGGSGIDSVALPAAGARVDRARADSLDQDHAARAPGTLAGPSRDALVDRAGQVPGGTARSATRSADADVEKSPPVDAEIGATEQQRAPLARPQTPMVPSTAPSSTPWSLPAAPPERDGGTGSSGTVPPGPGSALDAGVQAHDTGVVVASGPPPIPAPVDRSEITPPGGTAAAADGSASADRVHGVRRAAGRAPASPGSLDPAARSGSATAAASSSSADPAESEIQVARGSFGAASAGIASWQSKTALGQDEMFSSWMLAELYDRVGSDVPDGMLLFTAHGPEDVPWSVFLSVDFDVEFSGAEFDARFDVEPASAAPEQASDAPGSGSPTPHGAGAIADLPPDAARVTPMPVEGAPGATTAFVEESPGVSEPGTGTPEPTEPGLTEPGPMEPGPTEPGPMEPGPMEPGPMEPGPMEPGPIQVDPGPPLDPPRPTAEDTSPAATLEVAPTLEEPQDRDSRPVDAPSEEPRAPGAEPTVGGD</sequence>
<feature type="compositionally biased region" description="Pro residues" evidence="1">
    <location>
        <begin position="518"/>
        <end position="527"/>
    </location>
</feature>
<dbReference type="EMBL" id="SSWH01000009">
    <property type="protein sequence ID" value="THJ65816.1"/>
    <property type="molecule type" value="Genomic_DNA"/>
</dbReference>
<dbReference type="OrthoDB" id="4955193at2"/>
<gene>
    <name evidence="2" type="ORF">E8P82_11060</name>
</gene>
<feature type="compositionally biased region" description="Pro residues" evidence="1">
    <location>
        <begin position="483"/>
        <end position="511"/>
    </location>
</feature>
<feature type="compositionally biased region" description="Basic and acidic residues" evidence="1">
    <location>
        <begin position="116"/>
        <end position="127"/>
    </location>
</feature>
<evidence type="ECO:0000313" key="3">
    <source>
        <dbReference type="Proteomes" id="UP000305233"/>
    </source>
</evidence>
<keyword evidence="3" id="KW-1185">Reference proteome</keyword>
<protein>
    <submittedName>
        <fullName evidence="2">Uncharacterized protein</fullName>
    </submittedName>
</protein>
<reference evidence="2 3" key="1">
    <citation type="submission" date="2019-04" db="EMBL/GenBank/DDBJ databases">
        <authorList>
            <person name="Liu Q."/>
            <person name="Xin Y.-H."/>
        </authorList>
    </citation>
    <scope>NUCLEOTIDE SEQUENCE [LARGE SCALE GENOMIC DNA]</scope>
    <source>
        <strain evidence="2 3">AM23</strain>
    </source>
</reference>
<dbReference type="AlphaFoldDB" id="A0A4S5E329"/>
<feature type="region of interest" description="Disordered" evidence="1">
    <location>
        <begin position="407"/>
        <end position="574"/>
    </location>
</feature>
<accession>A0A4S5E329</accession>
<organism evidence="2 3">
    <name type="scientific">Arthrobacter echini</name>
    <dbReference type="NCBI Taxonomy" id="1529066"/>
    <lineage>
        <taxon>Bacteria</taxon>
        <taxon>Bacillati</taxon>
        <taxon>Actinomycetota</taxon>
        <taxon>Actinomycetes</taxon>
        <taxon>Micrococcales</taxon>
        <taxon>Micrococcaceae</taxon>
        <taxon>Arthrobacter</taxon>
    </lineage>
</organism>
<feature type="compositionally biased region" description="Polar residues" evidence="1">
    <location>
        <begin position="191"/>
        <end position="202"/>
    </location>
</feature>
<name>A0A4S5E329_9MICC</name>